<organism evidence="1 2">
    <name type="scientific">Niastella koreensis</name>
    <dbReference type="NCBI Taxonomy" id="354356"/>
    <lineage>
        <taxon>Bacteria</taxon>
        <taxon>Pseudomonadati</taxon>
        <taxon>Bacteroidota</taxon>
        <taxon>Chitinophagia</taxon>
        <taxon>Chitinophagales</taxon>
        <taxon>Chitinophagaceae</taxon>
        <taxon>Niastella</taxon>
    </lineage>
</organism>
<proteinExistence type="predicted"/>
<sequence>MHFKTLAVIVNRQILMTKKLNGFLFFLTLFFLSLTSCRQAISKDKTKTTLINEGSCACTDKVSPPPPPDNYLVSADTILFNDRNRQQEFITQLISQKTIDFEGEKVQVFQIKSDNGISKGLYDFVLPIEYNKYWDELKIYKDSLTNSFDIGFNNLDSNYVQLLYSVSLDTLPFNKGLILIQYNKKRMTNE</sequence>
<name>A0ABX3NML9_9BACT</name>
<protein>
    <recommendedName>
        <fullName evidence="3">Lipoprotein</fullName>
    </recommendedName>
</protein>
<comment type="caution">
    <text evidence="1">The sequence shown here is derived from an EMBL/GenBank/DDBJ whole genome shotgun (WGS) entry which is preliminary data.</text>
</comment>
<gene>
    <name evidence="1" type="ORF">A4D02_18955</name>
</gene>
<evidence type="ECO:0008006" key="3">
    <source>
        <dbReference type="Google" id="ProtNLM"/>
    </source>
</evidence>
<reference evidence="1 2" key="1">
    <citation type="submission" date="2016-04" db="EMBL/GenBank/DDBJ databases">
        <authorList>
            <person name="Chen L."/>
            <person name="Zhuang W."/>
            <person name="Wang G."/>
        </authorList>
    </citation>
    <scope>NUCLEOTIDE SEQUENCE [LARGE SCALE GENOMIC DNA]</scope>
    <source>
        <strain evidence="2">GR20</strain>
    </source>
</reference>
<dbReference type="EMBL" id="LWBO01000084">
    <property type="protein sequence ID" value="OQP39391.1"/>
    <property type="molecule type" value="Genomic_DNA"/>
</dbReference>
<dbReference type="Proteomes" id="UP000192277">
    <property type="component" value="Unassembled WGS sequence"/>
</dbReference>
<keyword evidence="2" id="KW-1185">Reference proteome</keyword>
<evidence type="ECO:0000313" key="1">
    <source>
        <dbReference type="EMBL" id="OQP39391.1"/>
    </source>
</evidence>
<accession>A0ABX3NML9</accession>
<evidence type="ECO:0000313" key="2">
    <source>
        <dbReference type="Proteomes" id="UP000192277"/>
    </source>
</evidence>